<dbReference type="PROSITE" id="PS51819">
    <property type="entry name" value="VOC"/>
    <property type="match status" value="1"/>
</dbReference>
<gene>
    <name evidence="3" type="ORF">EVA68_02810</name>
</gene>
<accession>A0A520S3C2</accession>
<dbReference type="InterPro" id="IPR029068">
    <property type="entry name" value="Glyas_Bleomycin-R_OHBP_Dase"/>
</dbReference>
<dbReference type="Gene3D" id="3.10.180.10">
    <property type="entry name" value="2,3-Dihydroxybiphenyl 1,2-Dioxygenase, domain 1"/>
    <property type="match status" value="2"/>
</dbReference>
<evidence type="ECO:0000313" key="4">
    <source>
        <dbReference type="Proteomes" id="UP000316199"/>
    </source>
</evidence>
<dbReference type="AlphaFoldDB" id="A0A520S3C2"/>
<evidence type="ECO:0000256" key="1">
    <source>
        <dbReference type="SAM" id="SignalP"/>
    </source>
</evidence>
<dbReference type="Proteomes" id="UP000316199">
    <property type="component" value="Unassembled WGS sequence"/>
</dbReference>
<feature type="chain" id="PRO_5021941523" evidence="1">
    <location>
        <begin position="19"/>
        <end position="271"/>
    </location>
</feature>
<evidence type="ECO:0000259" key="2">
    <source>
        <dbReference type="PROSITE" id="PS51819"/>
    </source>
</evidence>
<name>A0A520S3C2_9GAMM</name>
<keyword evidence="1" id="KW-0732">Signal</keyword>
<protein>
    <submittedName>
        <fullName evidence="3">VOC family protein</fullName>
    </submittedName>
</protein>
<dbReference type="CDD" id="cd06587">
    <property type="entry name" value="VOC"/>
    <property type="match status" value="1"/>
</dbReference>
<dbReference type="SUPFAM" id="SSF54593">
    <property type="entry name" value="Glyoxalase/Bleomycin resistance protein/Dihydroxybiphenyl dioxygenase"/>
    <property type="match status" value="2"/>
</dbReference>
<feature type="signal peptide" evidence="1">
    <location>
        <begin position="1"/>
        <end position="18"/>
    </location>
</feature>
<sequence>MKPIIFAIFMLFAIAINAADFHHVHIRAQDTLLSATWYAENMSGEQLRIANFHGVRFGRKLMLFAPKQRPGPDGSDAPSMLKSSSGTSVDHLGFSFKEFESKLISLQLAGAKVTRAPKTFDYDRSFLQAFIEDPWGQKIALLSDPKIEGLHHVHIVSTEPVKAVRWFSNSFGGLVESFNGNKELPAIRYADFWLVASKSEAEPDPNMFSMIDHLGFHVSDVDKKMLGLKNVKVLKPAHGFYWWQAIPGMPGPKNGFVESPSKILIEVMQLK</sequence>
<evidence type="ECO:0000313" key="3">
    <source>
        <dbReference type="EMBL" id="RZO76968.1"/>
    </source>
</evidence>
<feature type="domain" description="VOC" evidence="2">
    <location>
        <begin position="20"/>
        <end position="144"/>
    </location>
</feature>
<proteinExistence type="predicted"/>
<dbReference type="InterPro" id="IPR037523">
    <property type="entry name" value="VOC_core"/>
</dbReference>
<comment type="caution">
    <text evidence="3">The sequence shown here is derived from an EMBL/GenBank/DDBJ whole genome shotgun (WGS) entry which is preliminary data.</text>
</comment>
<dbReference type="EMBL" id="SHAG01000006">
    <property type="protein sequence ID" value="RZO76968.1"/>
    <property type="molecule type" value="Genomic_DNA"/>
</dbReference>
<organism evidence="3 4">
    <name type="scientific">OM182 bacterium</name>
    <dbReference type="NCBI Taxonomy" id="2510334"/>
    <lineage>
        <taxon>Bacteria</taxon>
        <taxon>Pseudomonadati</taxon>
        <taxon>Pseudomonadota</taxon>
        <taxon>Gammaproteobacteria</taxon>
        <taxon>OMG group</taxon>
        <taxon>OM182 clade</taxon>
    </lineage>
</organism>
<reference evidence="3 4" key="1">
    <citation type="submission" date="2019-02" db="EMBL/GenBank/DDBJ databases">
        <title>Prokaryotic population dynamics and viral predation in marine succession experiment using metagenomics: the confinement effect.</title>
        <authorList>
            <person name="Haro-Moreno J.M."/>
            <person name="Rodriguez-Valera F."/>
            <person name="Lopez-Perez M."/>
        </authorList>
    </citation>
    <scope>NUCLEOTIDE SEQUENCE [LARGE SCALE GENOMIC DNA]</scope>
    <source>
        <strain evidence="3">MED-G157</strain>
    </source>
</reference>